<protein>
    <recommendedName>
        <fullName evidence="1">Flagella basal body P-ring formation protein FlgA</fullName>
    </recommendedName>
</protein>
<dbReference type="Gene3D" id="2.30.30.760">
    <property type="match status" value="1"/>
</dbReference>
<keyword evidence="1" id="KW-0574">Periplasm</keyword>
<keyword evidence="3" id="KW-0966">Cell projection</keyword>
<dbReference type="InterPro" id="IPR017585">
    <property type="entry name" value="SAF_FlgA"/>
</dbReference>
<comment type="caution">
    <text evidence="3">The sequence shown here is derived from an EMBL/GenBank/DDBJ whole genome shotgun (WGS) entry which is preliminary data.</text>
</comment>
<feature type="domain" description="Flagella basal body P-ring formation protein FlgA SAF" evidence="2">
    <location>
        <begin position="111"/>
        <end position="233"/>
    </location>
</feature>
<keyword evidence="3" id="KW-0282">Flagellum</keyword>
<evidence type="ECO:0000259" key="2">
    <source>
        <dbReference type="Pfam" id="PF13144"/>
    </source>
</evidence>
<feature type="chain" id="PRO_5031603107" description="Flagella basal body P-ring formation protein FlgA" evidence="1">
    <location>
        <begin position="24"/>
        <end position="241"/>
    </location>
</feature>
<comment type="similarity">
    <text evidence="1">Belongs to the FlgA family.</text>
</comment>
<feature type="signal peptide" evidence="1">
    <location>
        <begin position="1"/>
        <end position="23"/>
    </location>
</feature>
<dbReference type="Proteomes" id="UP000886111">
    <property type="component" value="Unassembled WGS sequence"/>
</dbReference>
<comment type="function">
    <text evidence="1">Involved in the assembly process of the P-ring formation. It may associate with FlgF on the rod constituting a structure essential for the P-ring assembly or may act as a modulator protein for the P-ring assembly.</text>
</comment>
<evidence type="ECO:0000313" key="3">
    <source>
        <dbReference type="EMBL" id="HHE54155.1"/>
    </source>
</evidence>
<dbReference type="PANTHER" id="PTHR36307:SF1">
    <property type="entry name" value="FLAGELLA BASAL BODY P-RING FORMATION PROTEIN FLGA"/>
    <property type="match status" value="1"/>
</dbReference>
<accession>A0A7V5H228</accession>
<proteinExistence type="inferred from homology"/>
<dbReference type="NCBIfam" id="TIGR03170">
    <property type="entry name" value="flgA_cterm"/>
    <property type="match status" value="1"/>
</dbReference>
<dbReference type="InterPro" id="IPR039246">
    <property type="entry name" value="Flagellar_FlgA"/>
</dbReference>
<gene>
    <name evidence="3" type="primary">flgA</name>
    <name evidence="3" type="ORF">ENL21_00100</name>
</gene>
<dbReference type="Pfam" id="PF13144">
    <property type="entry name" value="ChapFlgA"/>
    <property type="match status" value="1"/>
</dbReference>
<dbReference type="GO" id="GO:0042597">
    <property type="term" value="C:periplasmic space"/>
    <property type="evidence" value="ECO:0007669"/>
    <property type="project" value="UniProtKB-SubCell"/>
</dbReference>
<name>A0A7V5H228_CALAY</name>
<evidence type="ECO:0000256" key="1">
    <source>
        <dbReference type="RuleBase" id="RU362063"/>
    </source>
</evidence>
<dbReference type="GO" id="GO:0044780">
    <property type="term" value="P:bacterial-type flagellum assembly"/>
    <property type="evidence" value="ECO:0007669"/>
    <property type="project" value="InterPro"/>
</dbReference>
<comment type="subcellular location">
    <subcellularLocation>
        <location evidence="1">Periplasm</location>
    </subcellularLocation>
</comment>
<sequence>MIPMRKFSLIFLGLLLWQLPLSAQQNQETLLKAKINEFFAKRFNVAQQNLRITYLRLPNFSRISGDNLTIDCHAPYNIKRLGRQTIWVRFLKNKTLVLKTPVTVDVAVKKRVFVTNENIGFRQRIDEQKITEENVWLSDTDTYLKAVNNKAQWSGKESTHFLPRGKILLTTDIQQPTVVKPGDEVEICVRAGELVIKTKGIARSAGGLGDMVSVKSLMTGKQLKGKVTSPGVVFINQSRSL</sequence>
<keyword evidence="1" id="KW-0732">Signal</keyword>
<reference evidence="3" key="1">
    <citation type="journal article" date="2020" name="mSystems">
        <title>Genome- and Community-Level Interaction Insights into Carbon Utilization and Element Cycling Functions of Hydrothermarchaeota in Hydrothermal Sediment.</title>
        <authorList>
            <person name="Zhou Z."/>
            <person name="Liu Y."/>
            <person name="Xu W."/>
            <person name="Pan J."/>
            <person name="Luo Z.H."/>
            <person name="Li M."/>
        </authorList>
    </citation>
    <scope>NUCLEOTIDE SEQUENCE [LARGE SCALE GENOMIC DNA]</scope>
    <source>
        <strain evidence="3">HyVt-76</strain>
    </source>
</reference>
<dbReference type="AlphaFoldDB" id="A0A7V5H228"/>
<keyword evidence="3" id="KW-0969">Cilium</keyword>
<keyword evidence="1" id="KW-1005">Bacterial flagellum biogenesis</keyword>
<dbReference type="PANTHER" id="PTHR36307">
    <property type="entry name" value="FLAGELLA BASAL BODY P-RING FORMATION PROTEIN FLGA"/>
    <property type="match status" value="1"/>
</dbReference>
<organism evidence="3">
    <name type="scientific">Caldithrix abyssi</name>
    <dbReference type="NCBI Taxonomy" id="187145"/>
    <lineage>
        <taxon>Bacteria</taxon>
        <taxon>Pseudomonadati</taxon>
        <taxon>Calditrichota</taxon>
        <taxon>Calditrichia</taxon>
        <taxon>Calditrichales</taxon>
        <taxon>Calditrichaceae</taxon>
        <taxon>Caldithrix</taxon>
    </lineage>
</organism>
<dbReference type="EMBL" id="DRTD01000007">
    <property type="protein sequence ID" value="HHE54155.1"/>
    <property type="molecule type" value="Genomic_DNA"/>
</dbReference>